<dbReference type="Proteomes" id="UP000237684">
    <property type="component" value="Unassembled WGS sequence"/>
</dbReference>
<dbReference type="InParanoid" id="A0A2S8SS23"/>
<proteinExistence type="predicted"/>
<dbReference type="RefSeq" id="WP_105484029.1">
    <property type="nucleotide sequence ID" value="NZ_NIGF01000010.1"/>
</dbReference>
<dbReference type="OrthoDB" id="8779161at2"/>
<reference evidence="1 2" key="1">
    <citation type="journal article" date="2018" name="Syst. Appl. Microbiol.">
        <title>Abditibacterium utsteinense sp. nov., the first cultivated member of candidate phylum FBP, isolated from ice-free Antarctic soil samples.</title>
        <authorList>
            <person name="Tahon G."/>
            <person name="Tytgat B."/>
            <person name="Lebbe L."/>
            <person name="Carlier A."/>
            <person name="Willems A."/>
        </authorList>
    </citation>
    <scope>NUCLEOTIDE SEQUENCE [LARGE SCALE GENOMIC DNA]</scope>
    <source>
        <strain evidence="1 2">LMG 29911</strain>
    </source>
</reference>
<protein>
    <submittedName>
        <fullName evidence="1">Glutaredoxin-like domain (DUF836)</fullName>
    </submittedName>
</protein>
<dbReference type="SUPFAM" id="SSF52833">
    <property type="entry name" value="Thioredoxin-like"/>
    <property type="match status" value="1"/>
</dbReference>
<organism evidence="1 2">
    <name type="scientific">Abditibacterium utsteinense</name>
    <dbReference type="NCBI Taxonomy" id="1960156"/>
    <lineage>
        <taxon>Bacteria</taxon>
        <taxon>Pseudomonadati</taxon>
        <taxon>Abditibacteriota</taxon>
        <taxon>Abditibacteriia</taxon>
        <taxon>Abditibacteriales</taxon>
        <taxon>Abditibacteriaceae</taxon>
        <taxon>Abditibacterium</taxon>
    </lineage>
</organism>
<keyword evidence="2" id="KW-1185">Reference proteome</keyword>
<name>A0A2S8SS23_9BACT</name>
<evidence type="ECO:0000313" key="2">
    <source>
        <dbReference type="Proteomes" id="UP000237684"/>
    </source>
</evidence>
<gene>
    <name evidence="1" type="ORF">B1R32_11080</name>
</gene>
<sequence>MPDSSIFEPGQPLHVRLYGRPNCQLCNEAAVLLNTLHPDYDFWVEKINIDDDPAIQEKLQEHIPVVTFNGGNRVTAPVSDEKLRRAFKKALRLEDNQVATV</sequence>
<dbReference type="EMBL" id="NIGF01000010">
    <property type="protein sequence ID" value="PQV63614.1"/>
    <property type="molecule type" value="Genomic_DNA"/>
</dbReference>
<dbReference type="InterPro" id="IPR036249">
    <property type="entry name" value="Thioredoxin-like_sf"/>
</dbReference>
<dbReference type="Pfam" id="PF05768">
    <property type="entry name" value="Glrx-like"/>
    <property type="match status" value="1"/>
</dbReference>
<evidence type="ECO:0000313" key="1">
    <source>
        <dbReference type="EMBL" id="PQV63614.1"/>
    </source>
</evidence>
<comment type="caution">
    <text evidence="1">The sequence shown here is derived from an EMBL/GenBank/DDBJ whole genome shotgun (WGS) entry which is preliminary data.</text>
</comment>
<dbReference type="AlphaFoldDB" id="A0A2S8SS23"/>
<dbReference type="InterPro" id="IPR008554">
    <property type="entry name" value="Glutaredoxin-like"/>
</dbReference>
<accession>A0A2S8SS23</accession>
<dbReference type="Gene3D" id="3.40.30.10">
    <property type="entry name" value="Glutaredoxin"/>
    <property type="match status" value="1"/>
</dbReference>